<keyword evidence="6 8" id="KW-1133">Transmembrane helix</keyword>
<dbReference type="KEGG" id="otr:OTERR_18350"/>
<dbReference type="InterPro" id="IPR011701">
    <property type="entry name" value="MFS"/>
</dbReference>
<sequence>MDSSRPPAPHPRSLAALRARHGDAYKWRLLIAMSVGMVASVMSATIFNVATPHLMRDFGLGHDAVQWAVTAYMAAMTVAMLPTAWLIDRFGFRHVFLGALAILGIGSIGGALSPAFGVVVAMRILQGLAAGMLQPMSTLMVLRAFPLEDQGRAMGLLGFGIVLAPAVAPVLGGFLVDHFGWRPIFLIVLPGCIPALIMGHFLMPLRDVDTPSGLPPRHGFDWWGLGLLGTAILALLQTASGLHAHGFASLPTLAGVAIAAVTLALFARHSRRVPGALIQASIFRDRPLRVGTVVAFTYGLGLFGSTYLLPVFMQTVLHFNATSAGLVLLPSGLALALMMPVAGNLTNKLATHRQTASGMALFALAFFMFFAVAYGEHPAWLAAGLTVAAVVSRIGLALTLPALNIGSLRTLPKDKTAQGSSLTNCVRQVGGTLGISLGAVFVETRSQMLGGGNGAEHEAFAEAFLIIGVLFVLATVIALGMKAKTAQSETVSE</sequence>
<feature type="transmembrane region" description="Helical" evidence="8">
    <location>
        <begin position="380"/>
        <end position="403"/>
    </location>
</feature>
<keyword evidence="5 8" id="KW-0812">Transmembrane</keyword>
<keyword evidence="4" id="KW-1003">Cell membrane</keyword>
<evidence type="ECO:0000256" key="1">
    <source>
        <dbReference type="ARBA" id="ARBA00004651"/>
    </source>
</evidence>
<dbReference type="InterPro" id="IPR036259">
    <property type="entry name" value="MFS_trans_sf"/>
</dbReference>
<protein>
    <submittedName>
        <fullName evidence="10">EmrB/QacA family drug resistance transporter</fullName>
    </submittedName>
</protein>
<reference evidence="10 11" key="1">
    <citation type="submission" date="2017-07" db="EMBL/GenBank/DDBJ databases">
        <title>Complete genome sequence of Oryzomicrobium terrae TPP412.</title>
        <authorList>
            <person name="Chiu L.-W."/>
            <person name="Lo K.-J."/>
            <person name="Tsai Y.-M."/>
            <person name="Lin S.-S."/>
            <person name="Kuo C.-H."/>
            <person name="Liu C.-T."/>
        </authorList>
    </citation>
    <scope>NUCLEOTIDE SEQUENCE [LARGE SCALE GENOMIC DNA]</scope>
    <source>
        <strain evidence="10 11">TPP412</strain>
    </source>
</reference>
<evidence type="ECO:0000313" key="11">
    <source>
        <dbReference type="Proteomes" id="UP000323671"/>
    </source>
</evidence>
<feature type="transmembrane region" description="Helical" evidence="8">
    <location>
        <begin position="27"/>
        <end position="47"/>
    </location>
</feature>
<proteinExistence type="inferred from homology"/>
<dbReference type="PANTHER" id="PTHR42718:SF9">
    <property type="entry name" value="MAJOR FACILITATOR SUPERFAMILY MULTIDRUG TRANSPORTER MFSC"/>
    <property type="match status" value="1"/>
</dbReference>
<evidence type="ECO:0000256" key="4">
    <source>
        <dbReference type="ARBA" id="ARBA00022475"/>
    </source>
</evidence>
<evidence type="ECO:0000256" key="6">
    <source>
        <dbReference type="ARBA" id="ARBA00022989"/>
    </source>
</evidence>
<feature type="transmembrane region" description="Helical" evidence="8">
    <location>
        <begin position="67"/>
        <end position="87"/>
    </location>
</feature>
<dbReference type="GO" id="GO:0022857">
    <property type="term" value="F:transmembrane transporter activity"/>
    <property type="evidence" value="ECO:0007669"/>
    <property type="project" value="InterPro"/>
</dbReference>
<dbReference type="PROSITE" id="PS50850">
    <property type="entry name" value="MFS"/>
    <property type="match status" value="1"/>
</dbReference>
<dbReference type="InterPro" id="IPR004638">
    <property type="entry name" value="EmrB-like"/>
</dbReference>
<feature type="transmembrane region" description="Helical" evidence="8">
    <location>
        <begin position="154"/>
        <end position="175"/>
    </location>
</feature>
<dbReference type="EMBL" id="CP022579">
    <property type="protein sequence ID" value="QEL65311.1"/>
    <property type="molecule type" value="Genomic_DNA"/>
</dbReference>
<evidence type="ECO:0000256" key="7">
    <source>
        <dbReference type="ARBA" id="ARBA00023136"/>
    </source>
</evidence>
<dbReference type="Gene3D" id="1.20.1250.20">
    <property type="entry name" value="MFS general substrate transporter like domains"/>
    <property type="match status" value="1"/>
</dbReference>
<feature type="transmembrane region" description="Helical" evidence="8">
    <location>
        <begin position="94"/>
        <end position="112"/>
    </location>
</feature>
<dbReference type="PRINTS" id="PR01036">
    <property type="entry name" value="TCRTETB"/>
</dbReference>
<evidence type="ECO:0000256" key="5">
    <source>
        <dbReference type="ARBA" id="ARBA00022692"/>
    </source>
</evidence>
<accession>A0A5C1E8M1</accession>
<dbReference type="Pfam" id="PF07690">
    <property type="entry name" value="MFS_1"/>
    <property type="match status" value="1"/>
</dbReference>
<feature type="transmembrane region" description="Helical" evidence="8">
    <location>
        <begin position="321"/>
        <end position="343"/>
    </location>
</feature>
<dbReference type="InterPro" id="IPR020846">
    <property type="entry name" value="MFS_dom"/>
</dbReference>
<gene>
    <name evidence="10" type="ORF">OTERR_18350</name>
</gene>
<keyword evidence="11" id="KW-1185">Reference proteome</keyword>
<feature type="transmembrane region" description="Helical" evidence="8">
    <location>
        <begin position="222"/>
        <end position="240"/>
    </location>
</feature>
<keyword evidence="7 8" id="KW-0472">Membrane</keyword>
<feature type="transmembrane region" description="Helical" evidence="8">
    <location>
        <begin position="462"/>
        <end position="481"/>
    </location>
</feature>
<comment type="subcellular location">
    <subcellularLocation>
        <location evidence="1">Cell membrane</location>
        <topology evidence="1">Multi-pass membrane protein</topology>
    </subcellularLocation>
</comment>
<dbReference type="AlphaFoldDB" id="A0A5C1E8M1"/>
<feature type="domain" description="Major facilitator superfamily (MFS) profile" evidence="9">
    <location>
        <begin position="29"/>
        <end position="486"/>
    </location>
</feature>
<keyword evidence="3" id="KW-0813">Transport</keyword>
<dbReference type="Gene3D" id="1.20.1720.10">
    <property type="entry name" value="Multidrug resistance protein D"/>
    <property type="match status" value="1"/>
</dbReference>
<dbReference type="Proteomes" id="UP000323671">
    <property type="component" value="Chromosome"/>
</dbReference>
<name>A0A5C1E8M1_9RHOO</name>
<dbReference type="RefSeq" id="WP_149425589.1">
    <property type="nucleotide sequence ID" value="NZ_CP022579.1"/>
</dbReference>
<dbReference type="NCBIfam" id="TIGR00711">
    <property type="entry name" value="efflux_EmrB"/>
    <property type="match status" value="1"/>
</dbReference>
<feature type="transmembrane region" description="Helical" evidence="8">
    <location>
        <begin position="181"/>
        <end position="202"/>
    </location>
</feature>
<evidence type="ECO:0000313" key="10">
    <source>
        <dbReference type="EMBL" id="QEL65311.1"/>
    </source>
</evidence>
<dbReference type="GO" id="GO:0005886">
    <property type="term" value="C:plasma membrane"/>
    <property type="evidence" value="ECO:0007669"/>
    <property type="project" value="UniProtKB-SubCell"/>
</dbReference>
<comment type="similarity">
    <text evidence="2">Belongs to the major facilitator superfamily. EmrB family.</text>
</comment>
<organism evidence="10 11">
    <name type="scientific">Oryzomicrobium terrae</name>
    <dbReference type="NCBI Taxonomy" id="1735038"/>
    <lineage>
        <taxon>Bacteria</taxon>
        <taxon>Pseudomonadati</taxon>
        <taxon>Pseudomonadota</taxon>
        <taxon>Betaproteobacteria</taxon>
        <taxon>Rhodocyclales</taxon>
        <taxon>Rhodocyclaceae</taxon>
        <taxon>Oryzomicrobium</taxon>
    </lineage>
</organism>
<dbReference type="SUPFAM" id="SSF103473">
    <property type="entry name" value="MFS general substrate transporter"/>
    <property type="match status" value="1"/>
</dbReference>
<feature type="transmembrane region" description="Helical" evidence="8">
    <location>
        <begin position="246"/>
        <end position="267"/>
    </location>
</feature>
<evidence type="ECO:0000256" key="8">
    <source>
        <dbReference type="SAM" id="Phobius"/>
    </source>
</evidence>
<feature type="transmembrane region" description="Helical" evidence="8">
    <location>
        <begin position="355"/>
        <end position="374"/>
    </location>
</feature>
<feature type="transmembrane region" description="Helical" evidence="8">
    <location>
        <begin position="288"/>
        <end position="309"/>
    </location>
</feature>
<dbReference type="PANTHER" id="PTHR42718">
    <property type="entry name" value="MAJOR FACILITATOR SUPERFAMILY MULTIDRUG TRANSPORTER MFSC"/>
    <property type="match status" value="1"/>
</dbReference>
<evidence type="ECO:0000256" key="3">
    <source>
        <dbReference type="ARBA" id="ARBA00022448"/>
    </source>
</evidence>
<evidence type="ECO:0000256" key="2">
    <source>
        <dbReference type="ARBA" id="ARBA00008537"/>
    </source>
</evidence>
<evidence type="ECO:0000259" key="9">
    <source>
        <dbReference type="PROSITE" id="PS50850"/>
    </source>
</evidence>